<evidence type="ECO:0000313" key="4">
    <source>
        <dbReference type="Proteomes" id="UP001236663"/>
    </source>
</evidence>
<dbReference type="InterPro" id="IPR049503">
    <property type="entry name" value="AbiJ_NTD4"/>
</dbReference>
<feature type="domain" description="DUF7014" evidence="2">
    <location>
        <begin position="178"/>
        <end position="304"/>
    </location>
</feature>
<protein>
    <submittedName>
        <fullName evidence="3">Abortive infection family protein</fullName>
    </submittedName>
</protein>
<name>A0ABT8C8F0_9BACT</name>
<sequence>MPIFNLFSKRQKILRGDVPDTLSHDKISEPLRIRIIHIIRDAFGPTNGSNDLLSSDIYFEIKDTLCREYGLFFLPVDKTNSIEEHVLNFLLTTPETEKALDVIELSFKLLDTKIRSDYNHYRFYAKPKIGPDEAIDELNKRFKEEGIGYCFESGEIIKIDSTYIHSEITKPTLALISNKKFLGANDEYLTAHEHYRHGRNKECLAECLKAFESTLKIICKEKGWNFKETDTSKKLIQICFDNELVPAFTQNQFTSLRSLLESGIPTLRNKLGGHGQGQTPKVVDDEMTRYALNLTGTNIIFLVELSKVN</sequence>
<dbReference type="NCBIfam" id="NF046078">
    <property type="entry name" value="STM4504_CBY0614"/>
    <property type="match status" value="1"/>
</dbReference>
<accession>A0ABT8C8F0</accession>
<comment type="caution">
    <text evidence="3">The sequence shown here is derived from an EMBL/GenBank/DDBJ whole genome shotgun (WGS) entry which is preliminary data.</text>
</comment>
<proteinExistence type="predicted"/>
<feature type="domain" description="HEPN AbiJ-N-terminal" evidence="1">
    <location>
        <begin position="6"/>
        <end position="172"/>
    </location>
</feature>
<dbReference type="InterPro" id="IPR054280">
    <property type="entry name" value="DUF7014"/>
</dbReference>
<evidence type="ECO:0000259" key="1">
    <source>
        <dbReference type="Pfam" id="PF18863"/>
    </source>
</evidence>
<dbReference type="Pfam" id="PF22809">
    <property type="entry name" value="DUF7014"/>
    <property type="match status" value="1"/>
</dbReference>
<dbReference type="RefSeq" id="WP_163386524.1">
    <property type="nucleotide sequence ID" value="NZ_JAUFQS010000012.1"/>
</dbReference>
<dbReference type="Pfam" id="PF18863">
    <property type="entry name" value="AbiJ_NTD4"/>
    <property type="match status" value="1"/>
</dbReference>
<gene>
    <name evidence="3" type="ORF">QWZ15_12580</name>
</gene>
<dbReference type="Proteomes" id="UP001236663">
    <property type="component" value="Unassembled WGS sequence"/>
</dbReference>
<evidence type="ECO:0000313" key="3">
    <source>
        <dbReference type="EMBL" id="MDN3688671.1"/>
    </source>
</evidence>
<keyword evidence="4" id="KW-1185">Reference proteome</keyword>
<reference evidence="4" key="1">
    <citation type="journal article" date="2019" name="Int. J. Syst. Evol. Microbiol.">
        <title>The Global Catalogue of Microorganisms (GCM) 10K type strain sequencing project: providing services to taxonomists for standard genome sequencing and annotation.</title>
        <authorList>
            <consortium name="The Broad Institute Genomics Platform"/>
            <consortium name="The Broad Institute Genome Sequencing Center for Infectious Disease"/>
            <person name="Wu L."/>
            <person name="Ma J."/>
        </authorList>
    </citation>
    <scope>NUCLEOTIDE SEQUENCE [LARGE SCALE GENOMIC DNA]</scope>
    <source>
        <strain evidence="4">CECT 7706</strain>
    </source>
</reference>
<dbReference type="EMBL" id="JAUFQS010000012">
    <property type="protein sequence ID" value="MDN3688671.1"/>
    <property type="molecule type" value="Genomic_DNA"/>
</dbReference>
<evidence type="ECO:0000259" key="2">
    <source>
        <dbReference type="Pfam" id="PF22809"/>
    </source>
</evidence>
<organism evidence="3 4">
    <name type="scientific">Cyclobacterium jeungdonense</name>
    <dbReference type="NCBI Taxonomy" id="708087"/>
    <lineage>
        <taxon>Bacteria</taxon>
        <taxon>Pseudomonadati</taxon>
        <taxon>Bacteroidota</taxon>
        <taxon>Cytophagia</taxon>
        <taxon>Cytophagales</taxon>
        <taxon>Cyclobacteriaceae</taxon>
        <taxon>Cyclobacterium</taxon>
    </lineage>
</organism>